<sequence>MTKGRATVLIEPNRLETWQVPVADPQPGGVLVQIVLGGVCGSDAHIASGGVGRMPFPIILGHEGIGRIEKLGAGVTTDYASVPVKVGDLISWSPIALCHRCYSCTVLDETPCENSQFFEHADRPNWASYSDFATLPPGMAFYRLPSHANPEAVAALGCALPTVLRGFDQCGPVGRGDTVVIQGAGPVGLAATVVAAISGAHEIIVIDRVQRRLDAARSLGATATISMTGTTSEDRVAQVWDRVGPQGPSVVVEAAGALPAFPEGVNLTGHHGRYIVLGLWGEIGTQPISPRDLTIKNMQIAGATFPKPKHYYGAVHLATRLQDRYPLAQLITHRFSVEDAPKALQALGSDTVIKAVIDPTL</sequence>
<dbReference type="EC" id="1.1.1.327" evidence="6"/>
<name>A0A916J5M9_9PROT</name>
<evidence type="ECO:0000256" key="2">
    <source>
        <dbReference type="ARBA" id="ARBA00022833"/>
    </source>
</evidence>
<dbReference type="Pfam" id="PF08240">
    <property type="entry name" value="ADH_N"/>
    <property type="match status" value="1"/>
</dbReference>
<dbReference type="InterPro" id="IPR011032">
    <property type="entry name" value="GroES-like_sf"/>
</dbReference>
<comment type="cofactor">
    <cofactor evidence="4">
        <name>Zn(2+)</name>
        <dbReference type="ChEBI" id="CHEBI:29105"/>
    </cofactor>
</comment>
<dbReference type="EMBL" id="CAJQUM010000001">
    <property type="protein sequence ID" value="CAG4885156.1"/>
    <property type="molecule type" value="Genomic_DNA"/>
</dbReference>
<comment type="caution">
    <text evidence="6">The sequence shown here is derived from an EMBL/GenBank/DDBJ whole genome shotgun (WGS) entry which is preliminary data.</text>
</comment>
<dbReference type="AlphaFoldDB" id="A0A916J5M9"/>
<dbReference type="InterPro" id="IPR036291">
    <property type="entry name" value="NAD(P)-bd_dom_sf"/>
</dbReference>
<protein>
    <submittedName>
        <fullName evidence="6">5-exo-hydroxycamphor dehydrogenase</fullName>
        <ecNumber evidence="6">1.1.1.327</ecNumber>
    </submittedName>
</protein>
<dbReference type="Proteomes" id="UP000742786">
    <property type="component" value="Unassembled WGS sequence"/>
</dbReference>
<evidence type="ECO:0000313" key="6">
    <source>
        <dbReference type="EMBL" id="CAG4885156.1"/>
    </source>
</evidence>
<dbReference type="SUPFAM" id="SSF51735">
    <property type="entry name" value="NAD(P)-binding Rossmann-fold domains"/>
    <property type="match status" value="1"/>
</dbReference>
<evidence type="ECO:0000256" key="4">
    <source>
        <dbReference type="RuleBase" id="RU361277"/>
    </source>
</evidence>
<keyword evidence="1 4" id="KW-0479">Metal-binding</keyword>
<dbReference type="PANTHER" id="PTHR43401">
    <property type="entry name" value="L-THREONINE 3-DEHYDROGENASE"/>
    <property type="match status" value="1"/>
</dbReference>
<dbReference type="InterPro" id="IPR013154">
    <property type="entry name" value="ADH-like_N"/>
</dbReference>
<feature type="domain" description="Enoyl reductase (ER)" evidence="5">
    <location>
        <begin position="13"/>
        <end position="357"/>
    </location>
</feature>
<dbReference type="RefSeq" id="WP_220636928.1">
    <property type="nucleotide sequence ID" value="NZ_CAJQUM010000001.1"/>
</dbReference>
<keyword evidence="2 4" id="KW-0862">Zinc</keyword>
<dbReference type="PROSITE" id="PS00059">
    <property type="entry name" value="ADH_ZINC"/>
    <property type="match status" value="1"/>
</dbReference>
<dbReference type="InterPro" id="IPR002328">
    <property type="entry name" value="ADH_Zn_CS"/>
</dbReference>
<dbReference type="GO" id="GO:0018452">
    <property type="term" value="F:5-exo-hydroxycamphor dehydrogenase activity"/>
    <property type="evidence" value="ECO:0007669"/>
    <property type="project" value="UniProtKB-EC"/>
</dbReference>
<organism evidence="6 7">
    <name type="scientific">Georgfuchsia toluolica</name>
    <dbReference type="NCBI Taxonomy" id="424218"/>
    <lineage>
        <taxon>Bacteria</taxon>
        <taxon>Pseudomonadati</taxon>
        <taxon>Pseudomonadota</taxon>
        <taxon>Betaproteobacteria</taxon>
        <taxon>Nitrosomonadales</taxon>
        <taxon>Sterolibacteriaceae</taxon>
        <taxon>Georgfuchsia</taxon>
    </lineage>
</organism>
<evidence type="ECO:0000259" key="5">
    <source>
        <dbReference type="SMART" id="SM00829"/>
    </source>
</evidence>
<accession>A0A916J5M9</accession>
<dbReference type="InterPro" id="IPR013149">
    <property type="entry name" value="ADH-like_C"/>
</dbReference>
<reference evidence="6" key="1">
    <citation type="submission" date="2021-04" db="EMBL/GenBank/DDBJ databases">
        <authorList>
            <person name="Hornung B."/>
        </authorList>
    </citation>
    <scope>NUCLEOTIDE SEQUENCE</scope>
    <source>
        <strain evidence="6">G5G6</strain>
    </source>
</reference>
<dbReference type="SMART" id="SM00829">
    <property type="entry name" value="PKS_ER"/>
    <property type="match status" value="1"/>
</dbReference>
<dbReference type="InterPro" id="IPR050129">
    <property type="entry name" value="Zn_alcohol_dh"/>
</dbReference>
<dbReference type="Gene3D" id="3.90.180.10">
    <property type="entry name" value="Medium-chain alcohol dehydrogenases, catalytic domain"/>
    <property type="match status" value="1"/>
</dbReference>
<dbReference type="GO" id="GO:0008270">
    <property type="term" value="F:zinc ion binding"/>
    <property type="evidence" value="ECO:0007669"/>
    <property type="project" value="InterPro"/>
</dbReference>
<comment type="similarity">
    <text evidence="4">Belongs to the zinc-containing alcohol dehydrogenase family.</text>
</comment>
<proteinExistence type="inferred from homology"/>
<dbReference type="Gene3D" id="3.40.50.720">
    <property type="entry name" value="NAD(P)-binding Rossmann-like Domain"/>
    <property type="match status" value="1"/>
</dbReference>
<dbReference type="PANTHER" id="PTHR43401:SF1">
    <property type="entry name" value="ENOYL REDUCTASE (ER) DOMAIN-CONTAINING PROTEIN"/>
    <property type="match status" value="1"/>
</dbReference>
<dbReference type="CDD" id="cd08231">
    <property type="entry name" value="MDR_TM0436_like"/>
    <property type="match status" value="1"/>
</dbReference>
<gene>
    <name evidence="6" type="primary">camD</name>
    <name evidence="6" type="ORF">GTOL_13039</name>
</gene>
<evidence type="ECO:0000256" key="1">
    <source>
        <dbReference type="ARBA" id="ARBA00022723"/>
    </source>
</evidence>
<dbReference type="SUPFAM" id="SSF50129">
    <property type="entry name" value="GroES-like"/>
    <property type="match status" value="1"/>
</dbReference>
<dbReference type="Pfam" id="PF00107">
    <property type="entry name" value="ADH_zinc_N"/>
    <property type="match status" value="1"/>
</dbReference>
<dbReference type="InterPro" id="IPR020843">
    <property type="entry name" value="ER"/>
</dbReference>
<evidence type="ECO:0000256" key="3">
    <source>
        <dbReference type="ARBA" id="ARBA00023002"/>
    </source>
</evidence>
<evidence type="ECO:0000313" key="7">
    <source>
        <dbReference type="Proteomes" id="UP000742786"/>
    </source>
</evidence>
<keyword evidence="3 6" id="KW-0560">Oxidoreductase</keyword>
<keyword evidence="7" id="KW-1185">Reference proteome</keyword>